<evidence type="ECO:0008006" key="3">
    <source>
        <dbReference type="Google" id="ProtNLM"/>
    </source>
</evidence>
<protein>
    <recommendedName>
        <fullName evidence="3">EcsC family protein</fullName>
    </recommendedName>
</protein>
<evidence type="ECO:0000313" key="2">
    <source>
        <dbReference type="Proteomes" id="UP000386847"/>
    </source>
</evidence>
<accession>A0A5Q2FCX0</accession>
<proteinExistence type="predicted"/>
<name>A0A5Q2FCX0_9ACTN</name>
<organism evidence="1 2">
    <name type="scientific">Raineyella fluvialis</name>
    <dbReference type="NCBI Taxonomy" id="2662261"/>
    <lineage>
        <taxon>Bacteria</taxon>
        <taxon>Bacillati</taxon>
        <taxon>Actinomycetota</taxon>
        <taxon>Actinomycetes</taxon>
        <taxon>Propionibacteriales</taxon>
        <taxon>Propionibacteriaceae</taxon>
        <taxon>Raineyella</taxon>
    </lineage>
</organism>
<dbReference type="AlphaFoldDB" id="A0A5Q2FCX0"/>
<reference evidence="1 2" key="1">
    <citation type="submission" date="2019-10" db="EMBL/GenBank/DDBJ databases">
        <title>Genomic analysis of Raineyella sp. CBA3103.</title>
        <authorList>
            <person name="Roh S.W."/>
        </authorList>
    </citation>
    <scope>NUCLEOTIDE SEQUENCE [LARGE SCALE GENOMIC DNA]</scope>
    <source>
        <strain evidence="1 2">CBA3103</strain>
    </source>
</reference>
<dbReference type="RefSeq" id="WP_153571460.1">
    <property type="nucleotide sequence ID" value="NZ_CP045725.1"/>
</dbReference>
<dbReference type="Proteomes" id="UP000386847">
    <property type="component" value="Chromosome"/>
</dbReference>
<dbReference type="EMBL" id="CP045725">
    <property type="protein sequence ID" value="QGF22933.1"/>
    <property type="molecule type" value="Genomic_DNA"/>
</dbReference>
<keyword evidence="2" id="KW-1185">Reference proteome</keyword>
<sequence>MADEVSRNSARSTAGTTLRRILDLAIDGVPSMPGAKAVAAKQLQKHPRTDEAVDAVISSHIALASASGFLSNVGGLVVTAISLPMNIVGLAVLQARMVAAIAHLRGYDIEDTRVRTAVLMCLMGGEEVTRLVGKGKLPGTPLLIATAPIANASLYEDVSEKVVASLLTIHGGKSVGVLATKRIPIIGGGIGAVFDGVATRQIGTFARGELVQRRAIG</sequence>
<dbReference type="KEGG" id="rain:Rai3103_03805"/>
<evidence type="ECO:0000313" key="1">
    <source>
        <dbReference type="EMBL" id="QGF22933.1"/>
    </source>
</evidence>
<gene>
    <name evidence="1" type="ORF">Rai3103_03805</name>
</gene>